<protein>
    <submittedName>
        <fullName evidence="2">AP endonuclease, 2</fullName>
    </submittedName>
</protein>
<dbReference type="InterPro" id="IPR013022">
    <property type="entry name" value="Xyl_isomerase-like_TIM-brl"/>
</dbReference>
<evidence type="ECO:0000313" key="2">
    <source>
        <dbReference type="EMBL" id="CED91247.1"/>
    </source>
</evidence>
<evidence type="ECO:0000259" key="1">
    <source>
        <dbReference type="Pfam" id="PF01261"/>
    </source>
</evidence>
<dbReference type="InterPro" id="IPR036237">
    <property type="entry name" value="Xyl_isomerase-like_sf"/>
</dbReference>
<gene>
    <name evidence="2" type="ORF">AAM4_1415</name>
</gene>
<dbReference type="GO" id="GO:0004519">
    <property type="term" value="F:endonuclease activity"/>
    <property type="evidence" value="ECO:0007669"/>
    <property type="project" value="UniProtKB-KW"/>
</dbReference>
<keyword evidence="2" id="KW-0255">Endonuclease</keyword>
<dbReference type="InterPro" id="IPR050312">
    <property type="entry name" value="IolE/XylAMocC-like"/>
</dbReference>
<proteinExistence type="predicted"/>
<accession>A0A1L7RBI3</accession>
<dbReference type="Gene3D" id="3.20.20.150">
    <property type="entry name" value="Divalent-metal-dependent TIM barrel enzymes"/>
    <property type="match status" value="1"/>
</dbReference>
<dbReference type="EMBL" id="LK995498">
    <property type="protein sequence ID" value="CED91247.1"/>
    <property type="molecule type" value="Genomic_DNA"/>
</dbReference>
<organism evidence="2">
    <name type="scientific">Actinomyces succiniciruminis</name>
    <dbReference type="NCBI Taxonomy" id="1522002"/>
    <lineage>
        <taxon>Bacteria</taxon>
        <taxon>Bacillati</taxon>
        <taxon>Actinomycetota</taxon>
        <taxon>Actinomycetes</taxon>
        <taxon>Actinomycetales</taxon>
        <taxon>Actinomycetaceae</taxon>
        <taxon>Actinomyces</taxon>
    </lineage>
</organism>
<keyword evidence="2" id="KW-0540">Nuclease</keyword>
<sequence length="352" mass="40320">MTIKKGVSLYSLQDAYGRGGLGLEGTVAAVEDMGTQGIEILSDEMIRGAARASEETLAEWDTIMERHPLERVSNDIFINSSLYKNRWLTLEEQVELLSADLRLTHRLGFPLVRIVSQTDPAVIRPTLPLAEKLGITMAVEVHAGMSFDHPMTEAWIKEMKEVDNPHVGLVVDFGIYCQRHPRVSTNYFRETLGVNEDVIKYIDDIFARGIDPRQFFPRNPDNPDDYEFPEELTRHFHTFQDRFYAMMSTGYENTSLDTLDEYLPYIKSFHGKFWEVTDEGEEYSIDYGRIFTRLNQLGFDGYVCSEYEGQRFVLPGEPITDLEQVRRHQELMERHLSDGKNGGADAAQNDGK</sequence>
<dbReference type="SUPFAM" id="SSF51658">
    <property type="entry name" value="Xylose isomerase-like"/>
    <property type="match status" value="1"/>
</dbReference>
<dbReference type="Pfam" id="PF01261">
    <property type="entry name" value="AP_endonuc_2"/>
    <property type="match status" value="1"/>
</dbReference>
<dbReference type="AlphaFoldDB" id="A0A1L7RBI3"/>
<reference evidence="2" key="1">
    <citation type="submission" date="2014-07" db="EMBL/GenBank/DDBJ databases">
        <authorList>
            <person name="Zhang J.E."/>
            <person name="Yang H."/>
            <person name="Guo J."/>
            <person name="Deng Z."/>
            <person name="Luo H."/>
            <person name="Luo M."/>
            <person name="Zhao B."/>
        </authorList>
    </citation>
    <scope>NUCLEOTIDE SEQUENCE</scope>
    <source>
        <strain evidence="2">AM4</strain>
    </source>
</reference>
<name>A0A1L7RBI3_9ACTO</name>
<dbReference type="PANTHER" id="PTHR12110">
    <property type="entry name" value="HYDROXYPYRUVATE ISOMERASE"/>
    <property type="match status" value="1"/>
</dbReference>
<dbReference type="PANTHER" id="PTHR12110:SF53">
    <property type="entry name" value="BLR5974 PROTEIN"/>
    <property type="match status" value="1"/>
</dbReference>
<keyword evidence="2" id="KW-0378">Hydrolase</keyword>
<dbReference type="RefSeq" id="WP_210580055.1">
    <property type="nucleotide sequence ID" value="NZ_LK995498.1"/>
</dbReference>
<feature type="domain" description="Xylose isomerase-like TIM barrel" evidence="1">
    <location>
        <begin position="27"/>
        <end position="174"/>
    </location>
</feature>